<feature type="compositionally biased region" description="Acidic residues" evidence="2">
    <location>
        <begin position="307"/>
        <end position="322"/>
    </location>
</feature>
<dbReference type="HOGENOM" id="CLU_630723_0_0_1"/>
<dbReference type="SMART" id="SM00717">
    <property type="entry name" value="SANT"/>
    <property type="match status" value="1"/>
</dbReference>
<dbReference type="PANTHER" id="PTHR46734:SF1">
    <property type="entry name" value="TELOMERIC REPEAT-BINDING FACTOR 1"/>
    <property type="match status" value="1"/>
</dbReference>
<dbReference type="Pfam" id="PF00249">
    <property type="entry name" value="Myb_DNA-binding"/>
    <property type="match status" value="1"/>
</dbReference>
<keyword evidence="1" id="KW-0539">Nucleus</keyword>
<gene>
    <name evidence="4" type="ORF">OSTLU_93535</name>
</gene>
<dbReference type="InterPro" id="IPR009057">
    <property type="entry name" value="Homeodomain-like_sf"/>
</dbReference>
<feature type="region of interest" description="Disordered" evidence="2">
    <location>
        <begin position="260"/>
        <end position="341"/>
    </location>
</feature>
<feature type="domain" description="Myb-like" evidence="3">
    <location>
        <begin position="378"/>
        <end position="431"/>
    </location>
</feature>
<reference evidence="4 5" key="1">
    <citation type="journal article" date="2007" name="Proc. Natl. Acad. Sci. U.S.A.">
        <title>The tiny eukaryote Ostreococcus provides genomic insights into the paradox of plankton speciation.</title>
        <authorList>
            <person name="Palenik B."/>
            <person name="Grimwood J."/>
            <person name="Aerts A."/>
            <person name="Rouze P."/>
            <person name="Salamov A."/>
            <person name="Putnam N."/>
            <person name="Dupont C."/>
            <person name="Jorgensen R."/>
            <person name="Derelle E."/>
            <person name="Rombauts S."/>
            <person name="Zhou K."/>
            <person name="Otillar R."/>
            <person name="Merchant S.S."/>
            <person name="Podell S."/>
            <person name="Gaasterland T."/>
            <person name="Napoli C."/>
            <person name="Gendler K."/>
            <person name="Manuell A."/>
            <person name="Tai V."/>
            <person name="Vallon O."/>
            <person name="Piganeau G."/>
            <person name="Jancek S."/>
            <person name="Heijde M."/>
            <person name="Jabbari K."/>
            <person name="Bowler C."/>
            <person name="Lohr M."/>
            <person name="Robbens S."/>
            <person name="Werner G."/>
            <person name="Dubchak I."/>
            <person name="Pazour G.J."/>
            <person name="Ren Q."/>
            <person name="Paulsen I."/>
            <person name="Delwiche C."/>
            <person name="Schmutz J."/>
            <person name="Rokhsar D."/>
            <person name="Van de Peer Y."/>
            <person name="Moreau H."/>
            <person name="Grigoriev I.V."/>
        </authorList>
    </citation>
    <scope>NUCLEOTIDE SEQUENCE [LARGE SCALE GENOMIC DNA]</scope>
    <source>
        <strain evidence="4 5">CCE9901</strain>
    </source>
</reference>
<dbReference type="KEGG" id="olu:OSTLU_93535"/>
<dbReference type="AlphaFoldDB" id="A4S5N4"/>
<feature type="compositionally biased region" description="Basic residues" evidence="2">
    <location>
        <begin position="284"/>
        <end position="296"/>
    </location>
</feature>
<organism evidence="4 5">
    <name type="scientific">Ostreococcus lucimarinus (strain CCE9901)</name>
    <dbReference type="NCBI Taxonomy" id="436017"/>
    <lineage>
        <taxon>Eukaryota</taxon>
        <taxon>Viridiplantae</taxon>
        <taxon>Chlorophyta</taxon>
        <taxon>Mamiellophyceae</taxon>
        <taxon>Mamiellales</taxon>
        <taxon>Bathycoccaceae</taxon>
        <taxon>Ostreococcus</taxon>
    </lineage>
</organism>
<dbReference type="EMBL" id="CP000592">
    <property type="protein sequence ID" value="ABO98933.1"/>
    <property type="molecule type" value="Genomic_DNA"/>
</dbReference>
<dbReference type="PANTHER" id="PTHR46734">
    <property type="entry name" value="TELOMERIC REPEAT-BINDING FACTOR 1 TERF1"/>
    <property type="match status" value="1"/>
</dbReference>
<evidence type="ECO:0000313" key="4">
    <source>
        <dbReference type="EMBL" id="ABO98933.1"/>
    </source>
</evidence>
<evidence type="ECO:0000256" key="2">
    <source>
        <dbReference type="SAM" id="MobiDB-lite"/>
    </source>
</evidence>
<dbReference type="Gramene" id="ABO98933">
    <property type="protein sequence ID" value="ABO98933"/>
    <property type="gene ID" value="OSTLU_93535"/>
</dbReference>
<evidence type="ECO:0000259" key="3">
    <source>
        <dbReference type="PROSITE" id="PS50090"/>
    </source>
</evidence>
<dbReference type="CDD" id="cd11660">
    <property type="entry name" value="SANT_TRF"/>
    <property type="match status" value="1"/>
</dbReference>
<dbReference type="SUPFAM" id="SSF46689">
    <property type="entry name" value="Homeodomain-like"/>
    <property type="match status" value="1"/>
</dbReference>
<keyword evidence="5" id="KW-1185">Reference proteome</keyword>
<dbReference type="InterPro" id="IPR052450">
    <property type="entry name" value="TRBD-Containing_Protein"/>
</dbReference>
<dbReference type="OrthoDB" id="515841at2759"/>
<name>A4S5N4_OSTLU</name>
<evidence type="ECO:0000313" key="5">
    <source>
        <dbReference type="Proteomes" id="UP000001568"/>
    </source>
</evidence>
<dbReference type="Gene3D" id="1.10.10.60">
    <property type="entry name" value="Homeodomain-like"/>
    <property type="match status" value="1"/>
</dbReference>
<protein>
    <recommendedName>
        <fullName evidence="3">Myb-like domain-containing protein</fullName>
    </recommendedName>
</protein>
<sequence length="435" mass="48424">MQRRERALWSLEHALSSPEIPLDVKVEVKNACAASLDDETLASCDSLVVRLFDVLSRARDALIAGEGAMRGNSARACADALHAVTTRRDAPETLKRRGKDVVEALRGEWCFAAARETRNEGGTSPVRGWKAMENFWMRWRTLTIGDGGLGDGSALGTKAKRTYDMVERAESDMRLPSDWESRVPTAEDIAQDLQTLFTDLCESGELMSFLSVVRNDISSGRYKVQVRGDGRVARQSGAMTDSIGLEPHLEGLGRKLRAEATRHRQEPPLGALTAVPESFSSPPKRVHIAAQRKKNARTVEWDSQNDQPDDNDKEEEDKDEHEDIAPTQQTPRAKPSPLTNLSWEEVGYRTPRANLPAISPAPRAALKSPSTRKKLHVKVKWTDAEVTCLHLGVQKYGIGNWAKILNDPTLTNGFHTSRTGVHLKDKWRTIQRQAR</sequence>
<feature type="compositionally biased region" description="Polar residues" evidence="2">
    <location>
        <begin position="326"/>
        <end position="341"/>
    </location>
</feature>
<evidence type="ECO:0000256" key="1">
    <source>
        <dbReference type="ARBA" id="ARBA00023242"/>
    </source>
</evidence>
<dbReference type="Proteomes" id="UP000001568">
    <property type="component" value="Chromosome 12"/>
</dbReference>
<dbReference type="GeneID" id="5004758"/>
<dbReference type="RefSeq" id="XP_001420640.1">
    <property type="nucleotide sequence ID" value="XM_001420603.1"/>
</dbReference>
<proteinExistence type="predicted"/>
<accession>A4S5N4</accession>
<dbReference type="OMA" id="HEDIAPT"/>
<dbReference type="InterPro" id="IPR001005">
    <property type="entry name" value="SANT/Myb"/>
</dbReference>
<dbReference type="PROSITE" id="PS50090">
    <property type="entry name" value="MYB_LIKE"/>
    <property type="match status" value="1"/>
</dbReference>